<dbReference type="Proteomes" id="UP000318821">
    <property type="component" value="Unassembled WGS sequence"/>
</dbReference>
<feature type="region of interest" description="Disordered" evidence="4">
    <location>
        <begin position="659"/>
        <end position="682"/>
    </location>
</feature>
<feature type="region of interest" description="Disordered" evidence="4">
    <location>
        <begin position="1020"/>
        <end position="1078"/>
    </location>
</feature>
<name>A0A504XTH8_LEIDO</name>
<protein>
    <submittedName>
        <fullName evidence="6">Cytochrome b5-like Heme/Steroid binding domain family protein</fullName>
    </submittedName>
</protein>
<evidence type="ECO:0000259" key="5">
    <source>
        <dbReference type="PROSITE" id="PS50255"/>
    </source>
</evidence>
<evidence type="ECO:0000313" key="6">
    <source>
        <dbReference type="EMBL" id="TPP52021.1"/>
    </source>
</evidence>
<dbReference type="VEuPathDB" id="TriTrypDB:LdBPK_261410.1"/>
<dbReference type="InterPro" id="IPR036400">
    <property type="entry name" value="Cyt_B5-like_heme/steroid_sf"/>
</dbReference>
<feature type="region of interest" description="Disordered" evidence="4">
    <location>
        <begin position="356"/>
        <end position="375"/>
    </location>
</feature>
<feature type="domain" description="Cytochrome b5 heme-binding" evidence="5">
    <location>
        <begin position="1067"/>
        <end position="1143"/>
    </location>
</feature>
<feature type="region of interest" description="Disordered" evidence="4">
    <location>
        <begin position="64"/>
        <end position="86"/>
    </location>
</feature>
<feature type="region of interest" description="Disordered" evidence="4">
    <location>
        <begin position="958"/>
        <end position="978"/>
    </location>
</feature>
<dbReference type="PANTHER" id="PTHR46237">
    <property type="entry name" value="CYTOCHROME B5 REDUCTASE 4 FAMILY MEMBER"/>
    <property type="match status" value="1"/>
</dbReference>
<keyword evidence="3" id="KW-0408">Iron</keyword>
<dbReference type="GO" id="GO:0046872">
    <property type="term" value="F:metal ion binding"/>
    <property type="evidence" value="ECO:0007669"/>
    <property type="project" value="UniProtKB-KW"/>
</dbReference>
<dbReference type="Gene3D" id="3.10.120.10">
    <property type="entry name" value="Cytochrome b5-like heme/steroid binding domain"/>
    <property type="match status" value="1"/>
</dbReference>
<feature type="compositionally biased region" description="Polar residues" evidence="4">
    <location>
        <begin position="958"/>
        <end position="968"/>
    </location>
</feature>
<dbReference type="GO" id="GO:0004128">
    <property type="term" value="F:cytochrome-b5 reductase activity, acting on NAD(P)H"/>
    <property type="evidence" value="ECO:0007669"/>
    <property type="project" value="TreeGrafter"/>
</dbReference>
<dbReference type="EMBL" id="RHLD01000018">
    <property type="protein sequence ID" value="TPP52021.1"/>
    <property type="molecule type" value="Genomic_DNA"/>
</dbReference>
<evidence type="ECO:0000256" key="1">
    <source>
        <dbReference type="ARBA" id="ARBA00022617"/>
    </source>
</evidence>
<feature type="region of interest" description="Disordered" evidence="4">
    <location>
        <begin position="437"/>
        <end position="505"/>
    </location>
</feature>
<reference evidence="7" key="1">
    <citation type="submission" date="2019-02" db="EMBL/GenBank/DDBJ databases">
        <title>FDA dAtabase for Regulatory Grade micrObial Sequences (FDA-ARGOS): Supporting development and validation of Infectious Disease Dx tests.</title>
        <authorList>
            <person name="Duncan R."/>
            <person name="Fisher C."/>
            <person name="Tallon L."/>
            <person name="Sadzewicz L."/>
            <person name="Sengamalay N."/>
            <person name="Ott S."/>
            <person name="Godinez A."/>
            <person name="Nagaraj S."/>
            <person name="Vavikolanu K."/>
            <person name="Vyas G."/>
            <person name="Nadendla S."/>
            <person name="Aluvathingal J."/>
            <person name="Sichtig H."/>
        </authorList>
    </citation>
    <scope>NUCLEOTIDE SEQUENCE [LARGE SCALE GENOMIC DNA]</scope>
    <source>
        <strain evidence="7">FDAARGOS_360</strain>
    </source>
</reference>
<feature type="compositionally biased region" description="Basic residues" evidence="4">
    <location>
        <begin position="1028"/>
        <end position="1040"/>
    </location>
</feature>
<dbReference type="SMART" id="SM01117">
    <property type="entry name" value="Cyt-b5"/>
    <property type="match status" value="1"/>
</dbReference>
<evidence type="ECO:0000256" key="2">
    <source>
        <dbReference type="ARBA" id="ARBA00022723"/>
    </source>
</evidence>
<feature type="compositionally biased region" description="Low complexity" evidence="4">
    <location>
        <begin position="65"/>
        <end position="81"/>
    </location>
</feature>
<feature type="compositionally biased region" description="Low complexity" evidence="4">
    <location>
        <begin position="472"/>
        <end position="503"/>
    </location>
</feature>
<dbReference type="GO" id="GO:0005737">
    <property type="term" value="C:cytoplasm"/>
    <property type="evidence" value="ECO:0007669"/>
    <property type="project" value="TreeGrafter"/>
</dbReference>
<organism evidence="6 7">
    <name type="scientific">Leishmania donovani</name>
    <dbReference type="NCBI Taxonomy" id="5661"/>
    <lineage>
        <taxon>Eukaryota</taxon>
        <taxon>Discoba</taxon>
        <taxon>Euglenozoa</taxon>
        <taxon>Kinetoplastea</taxon>
        <taxon>Metakinetoplastina</taxon>
        <taxon>Trypanosomatida</taxon>
        <taxon>Trypanosomatidae</taxon>
        <taxon>Leishmaniinae</taxon>
        <taxon>Leishmania</taxon>
    </lineage>
</organism>
<feature type="region of interest" description="Disordered" evidence="4">
    <location>
        <begin position="545"/>
        <end position="577"/>
    </location>
</feature>
<dbReference type="GO" id="GO:0020037">
    <property type="term" value="F:heme binding"/>
    <property type="evidence" value="ECO:0007669"/>
    <property type="project" value="TreeGrafter"/>
</dbReference>
<feature type="compositionally biased region" description="Polar residues" evidence="4">
    <location>
        <begin position="1"/>
        <end position="12"/>
    </location>
</feature>
<dbReference type="InterPro" id="IPR051872">
    <property type="entry name" value="Cytochrome_b5/Flavoprotein_Rdt"/>
</dbReference>
<sequence length="1148" mass="118333">MEQRATQRATSARSDRYDGLLPLNPSPSIPSLVITTSTPTVVLPSSPSTVASALGTPLVETCPRSLAGSSTHTSSSGDPSLIASRSPSMQLSSTAVSFAASSLPSNWVVHDPPTADKAPVSASLPAVAATVFASLLHHSSAESTPDSSPVLHPRPEALATMSAVALHDAVELEKTDAPLLADLCGPGRQGTPRYVSTASITAPAPTPEAGNAGAPCTDSDSSLPAALRRLFRRTSASKTLQSRDDGAVAALTADDEHDATALLRAGAQSKLHPGRSHNSGGAGSPHGPSPVPSSTPAVVLGTAPIAAVMPAFEEGPRPPLATPWSGATTAKGDSSDHMAAAASTPAPQPRCVATQKDFASTSSQRQESHISPRARSQAYLSVRSGAATMPGQSSLCSPVSPTPKRRVYLGGAGNVFAGKATKGVVVNYFSSAVELQSGRHNSNASSSVSPDLGNGMNDKELLVDGSAESRRPALSGAATALRAAPREAATSSNSASDTAAPPALSGTVDAAAPREASVGADASASCTGAQTIDVAGAARHSPLTDARVSGDVGAKTSTTQTIAKTEERFPRSSGPPHLFNMVPSNLCSFPKAAITSTPQPSTFAHTSLATSSATSSTYKSRRQHVRASSQPVASSCLLFARSGATGVSAPMAVMQRSRTNEDVHGNSHGSHGRDQHKGWHRRAAHTDGGFSTLARSAHKHHHGLGCGASAHLSVSPHSSGCTSPEQDGAQGIRVHYTPSSVSSFPARTEPAVDDDDRGFSSGRSAAVSKFGSFLFSTNVTNTPRLSVDDSASRMSSPSTVSSINRNSFVDLADKSPQEHLPHNYLHSSKPASALVHKVPACARESPTSEADVMPITLVPPTSLRRSGPSEACLSGSVVSSDQRCSSSSGCDNSCGCMQMHNGDDEKGLAAPASATPPRGAASTFATSSVASLAATVTSIVGRPISALFSSGNLTAPMSRKGSNSTFQLSPPGASTGHSTPCFQDGFVMRPDAETLQGLLQGKVPRMPGCSIRDWAAHLSAKEEESRRREQKRHHTPHHRASGGATHFGGGASPPKPASTAASRNARLPRMTPQEVSTHNTPDDLWIVIRNVVYDCTAFQRYHPGGEKLLLACGGRDATAVYDRFHAWVSCESFMAPYAVGVVAPSETR</sequence>
<feature type="compositionally biased region" description="Basic and acidic residues" evidence="4">
    <location>
        <begin position="659"/>
        <end position="677"/>
    </location>
</feature>
<keyword evidence="2" id="KW-0479">Metal-binding</keyword>
<feature type="region of interest" description="Disordered" evidence="4">
    <location>
        <begin position="269"/>
        <end position="297"/>
    </location>
</feature>
<dbReference type="InterPro" id="IPR001199">
    <property type="entry name" value="Cyt_B5-like_heme/steroid-bd"/>
</dbReference>
<dbReference type="SUPFAM" id="SSF55856">
    <property type="entry name" value="Cytochrome b5-like heme/steroid binding domain"/>
    <property type="match status" value="1"/>
</dbReference>
<feature type="region of interest" description="Disordered" evidence="4">
    <location>
        <begin position="740"/>
        <end position="759"/>
    </location>
</feature>
<dbReference type="AlphaFoldDB" id="A0A504XTH8"/>
<feature type="compositionally biased region" description="Basic and acidic residues" evidence="4">
    <location>
        <begin position="457"/>
        <end position="471"/>
    </location>
</feature>
<gene>
    <name evidence="6" type="ORF">CGC20_5190</name>
</gene>
<feature type="compositionally biased region" description="Polar residues" evidence="4">
    <location>
        <begin position="437"/>
        <end position="449"/>
    </location>
</feature>
<dbReference type="FunFam" id="3.10.120.10:FF:000025">
    <property type="entry name" value="Cytochrome b5-like Heme/Steroid binding domain containing protein, putative"/>
    <property type="match status" value="1"/>
</dbReference>
<accession>A0A504XTH8</accession>
<dbReference type="PANTHER" id="PTHR46237:SF1">
    <property type="entry name" value="CYTOCHROME B5 REDUCTASE 4"/>
    <property type="match status" value="1"/>
</dbReference>
<comment type="caution">
    <text evidence="6">The sequence shown here is derived from an EMBL/GenBank/DDBJ whole genome shotgun (WGS) entry which is preliminary data.</text>
</comment>
<feature type="region of interest" description="Disordered" evidence="4">
    <location>
        <begin position="313"/>
        <end position="350"/>
    </location>
</feature>
<dbReference type="VEuPathDB" id="TriTrypDB:LDHU3_26.1720"/>
<evidence type="ECO:0000256" key="4">
    <source>
        <dbReference type="SAM" id="MobiDB-lite"/>
    </source>
</evidence>
<dbReference type="Pfam" id="PF00173">
    <property type="entry name" value="Cyt-b5"/>
    <property type="match status" value="1"/>
</dbReference>
<keyword evidence="1" id="KW-0349">Heme</keyword>
<proteinExistence type="predicted"/>
<evidence type="ECO:0000256" key="3">
    <source>
        <dbReference type="ARBA" id="ARBA00023004"/>
    </source>
</evidence>
<evidence type="ECO:0000313" key="7">
    <source>
        <dbReference type="Proteomes" id="UP000318821"/>
    </source>
</evidence>
<dbReference type="VEuPathDB" id="TriTrypDB:LdCL_260019700"/>
<feature type="region of interest" description="Disordered" evidence="4">
    <location>
        <begin position="1"/>
        <end position="24"/>
    </location>
</feature>
<dbReference type="PROSITE" id="PS50255">
    <property type="entry name" value="CYTOCHROME_B5_2"/>
    <property type="match status" value="1"/>
</dbReference>